<keyword evidence="2" id="KW-1185">Reference proteome</keyword>
<proteinExistence type="predicted"/>
<name>A0A7W5FBB7_9ACTN</name>
<sequence>MGQIAGRRHSAVPLTARTSARLQESTKAKADAIADTLGVSLWTYVDALIARDELDEAGKPIWWTGQPGKEEELFPMTG</sequence>
<organism evidence="1 2">
    <name type="scientific">Nocardioides albus</name>
    <dbReference type="NCBI Taxonomy" id="1841"/>
    <lineage>
        <taxon>Bacteria</taxon>
        <taxon>Bacillati</taxon>
        <taxon>Actinomycetota</taxon>
        <taxon>Actinomycetes</taxon>
        <taxon>Propionibacteriales</taxon>
        <taxon>Nocardioidaceae</taxon>
        <taxon>Nocardioides</taxon>
    </lineage>
</organism>
<accession>A0A7W5FBB7</accession>
<protein>
    <submittedName>
        <fullName evidence="1">Uncharacterized protein</fullName>
    </submittedName>
</protein>
<gene>
    <name evidence="1" type="ORF">FHS12_005145</name>
</gene>
<dbReference type="AlphaFoldDB" id="A0A7W5FBB7"/>
<dbReference type="Proteomes" id="UP000577707">
    <property type="component" value="Unassembled WGS sequence"/>
</dbReference>
<evidence type="ECO:0000313" key="1">
    <source>
        <dbReference type="EMBL" id="MBB3092168.1"/>
    </source>
</evidence>
<dbReference type="EMBL" id="JACHXG010000017">
    <property type="protein sequence ID" value="MBB3092168.1"/>
    <property type="molecule type" value="Genomic_DNA"/>
</dbReference>
<dbReference type="RefSeq" id="WP_183551740.1">
    <property type="nucleotide sequence ID" value="NZ_BMQT01000017.1"/>
</dbReference>
<comment type="caution">
    <text evidence="1">The sequence shown here is derived from an EMBL/GenBank/DDBJ whole genome shotgun (WGS) entry which is preliminary data.</text>
</comment>
<evidence type="ECO:0000313" key="2">
    <source>
        <dbReference type="Proteomes" id="UP000577707"/>
    </source>
</evidence>
<reference evidence="1 2" key="1">
    <citation type="submission" date="2020-08" db="EMBL/GenBank/DDBJ databases">
        <title>Genomic Encyclopedia of Type Strains, Phase III (KMG-III): the genomes of soil and plant-associated and newly described type strains.</title>
        <authorList>
            <person name="Whitman W."/>
        </authorList>
    </citation>
    <scope>NUCLEOTIDE SEQUENCE [LARGE SCALE GENOMIC DNA]</scope>
    <source>
        <strain evidence="1 2">CECT 3302</strain>
    </source>
</reference>